<reference evidence="6 7" key="1">
    <citation type="submission" date="2022-10" db="EMBL/GenBank/DDBJ databases">
        <title>The complete genomes of actinobacterial strains from the NBC collection.</title>
        <authorList>
            <person name="Joergensen T.S."/>
            <person name="Alvarez Arevalo M."/>
            <person name="Sterndorff E.B."/>
            <person name="Faurdal D."/>
            <person name="Vuksanovic O."/>
            <person name="Mourched A.-S."/>
            <person name="Charusanti P."/>
            <person name="Shaw S."/>
            <person name="Blin K."/>
            <person name="Weber T."/>
        </authorList>
    </citation>
    <scope>NUCLEOTIDE SEQUENCE [LARGE SCALE GENOMIC DNA]</scope>
    <source>
        <strain evidence="6 7">NBC_01413</strain>
    </source>
</reference>
<dbReference type="InterPro" id="IPR016163">
    <property type="entry name" value="Ald_DH_C"/>
</dbReference>
<evidence type="ECO:0000313" key="7">
    <source>
        <dbReference type="Proteomes" id="UP001621418"/>
    </source>
</evidence>
<evidence type="ECO:0000256" key="3">
    <source>
        <dbReference type="ARBA" id="ARBA00023027"/>
    </source>
</evidence>
<organism evidence="6 7">
    <name type="scientific">Nocardia salmonicida</name>
    <dbReference type="NCBI Taxonomy" id="53431"/>
    <lineage>
        <taxon>Bacteria</taxon>
        <taxon>Bacillati</taxon>
        <taxon>Actinomycetota</taxon>
        <taxon>Actinomycetes</taxon>
        <taxon>Mycobacteriales</taxon>
        <taxon>Nocardiaceae</taxon>
        <taxon>Nocardia</taxon>
    </lineage>
</organism>
<dbReference type="Proteomes" id="UP001621418">
    <property type="component" value="Chromosome"/>
</dbReference>
<evidence type="ECO:0000256" key="2">
    <source>
        <dbReference type="ARBA" id="ARBA00023002"/>
    </source>
</evidence>
<dbReference type="InterPro" id="IPR016161">
    <property type="entry name" value="Ald_DH/histidinol_DH"/>
</dbReference>
<dbReference type="GeneID" id="91378270"/>
<protein>
    <recommendedName>
        <fullName evidence="1">methylmalonate-semialdehyde dehydrogenase (CoA acylating)</fullName>
        <ecNumber evidence="1">1.2.1.27</ecNumber>
    </recommendedName>
</protein>
<dbReference type="Pfam" id="PF00171">
    <property type="entry name" value="Aldedh"/>
    <property type="match status" value="1"/>
</dbReference>
<keyword evidence="7" id="KW-1185">Reference proteome</keyword>
<sequence>MQSIGHWIDGKSVSGTSETTAPVTNPATGVVTGELALANVADTRAAIDAATVAFASWRDASLTRRTQVLFRFRELLAERRTELAAIITAEHGKVAADALGEVTRGLEVVEFACGIPHLLKGGFTENASTEVDIYSIRQPLGPVAIIAPFNFPAMVPMWFFPLAIGAGNTVVLKPSEKDPSAALWLARLWQEAGLPDGVFNVVQGDKVAVDELLDNPAIKAVSFVGSTPIAKYVYQRGTVAGKRVQALGGAKNHMVVLPDADLDLAADAAVNAGFGSAGERCMAISVVVAVGGVADDLVAKISERAASIVTGDGASGAEMGPLITRAHRDRVAEYIDAGENAGARVVLDGRDLTVDGAPDGFWLGPTILDEVTPTMSVYTDEIFGPVLSVVRVDTYEEAVALINANRYGNGTAIFTNDGGAGRRFQHEVEVGMVGVNVPIPVPMAYFSFGGWKNSLFGDSHAHGTDGVHFFTRTKAVTARWLDPSHGGLELGFPQNK</sequence>
<dbReference type="PANTHER" id="PTHR43866:SF4">
    <property type="entry name" value="MALONATE-SEMIALDEHYDE DEHYDROGENASE"/>
    <property type="match status" value="1"/>
</dbReference>
<dbReference type="Gene3D" id="3.40.605.10">
    <property type="entry name" value="Aldehyde Dehydrogenase, Chain A, domain 1"/>
    <property type="match status" value="1"/>
</dbReference>
<dbReference type="PROSITE" id="PS00070">
    <property type="entry name" value="ALDEHYDE_DEHYDR_CYS"/>
    <property type="match status" value="1"/>
</dbReference>
<dbReference type="InterPro" id="IPR016162">
    <property type="entry name" value="Ald_DH_N"/>
</dbReference>
<dbReference type="EC" id="1.2.1.27" evidence="1"/>
<gene>
    <name evidence="6" type="ORF">OG308_29470</name>
</gene>
<keyword evidence="2" id="KW-0560">Oxidoreductase</keyword>
<dbReference type="RefSeq" id="WP_328655927.1">
    <property type="nucleotide sequence ID" value="NZ_CP108014.1"/>
</dbReference>
<keyword evidence="3" id="KW-0520">NAD</keyword>
<evidence type="ECO:0000313" key="6">
    <source>
        <dbReference type="EMBL" id="WTY35366.1"/>
    </source>
</evidence>
<feature type="region of interest" description="Disordered" evidence="4">
    <location>
        <begin position="1"/>
        <end position="25"/>
    </location>
</feature>
<dbReference type="InterPro" id="IPR010061">
    <property type="entry name" value="MeMal-semiAld_DH"/>
</dbReference>
<feature type="domain" description="Aldehyde dehydrogenase" evidence="5">
    <location>
        <begin position="15"/>
        <end position="476"/>
    </location>
</feature>
<dbReference type="EMBL" id="CP109527">
    <property type="protein sequence ID" value="WTY35366.1"/>
    <property type="molecule type" value="Genomic_DNA"/>
</dbReference>
<proteinExistence type="predicted"/>
<dbReference type="InterPro" id="IPR015590">
    <property type="entry name" value="Aldehyde_DH_dom"/>
</dbReference>
<dbReference type="Gene3D" id="3.40.309.10">
    <property type="entry name" value="Aldehyde Dehydrogenase, Chain A, domain 2"/>
    <property type="match status" value="1"/>
</dbReference>
<evidence type="ECO:0000256" key="4">
    <source>
        <dbReference type="SAM" id="MobiDB-lite"/>
    </source>
</evidence>
<dbReference type="InterPro" id="IPR016160">
    <property type="entry name" value="Ald_DH_CS_CYS"/>
</dbReference>
<accession>A0ABZ1N6F0</accession>
<dbReference type="SUPFAM" id="SSF53720">
    <property type="entry name" value="ALDH-like"/>
    <property type="match status" value="1"/>
</dbReference>
<dbReference type="NCBIfam" id="TIGR01722">
    <property type="entry name" value="MMSDH"/>
    <property type="match status" value="1"/>
</dbReference>
<name>A0ABZ1N6F0_9NOCA</name>
<dbReference type="CDD" id="cd07085">
    <property type="entry name" value="ALDH_F6_MMSDH"/>
    <property type="match status" value="1"/>
</dbReference>
<dbReference type="PANTHER" id="PTHR43866">
    <property type="entry name" value="MALONATE-SEMIALDEHYDE DEHYDROGENASE"/>
    <property type="match status" value="1"/>
</dbReference>
<evidence type="ECO:0000259" key="5">
    <source>
        <dbReference type="Pfam" id="PF00171"/>
    </source>
</evidence>
<evidence type="ECO:0000256" key="1">
    <source>
        <dbReference type="ARBA" id="ARBA00013048"/>
    </source>
</evidence>
<feature type="compositionally biased region" description="Polar residues" evidence="4">
    <location>
        <begin position="13"/>
        <end position="25"/>
    </location>
</feature>